<accession>A0A378MIR9</accession>
<dbReference type="SMART" id="SM00382">
    <property type="entry name" value="AAA"/>
    <property type="match status" value="1"/>
</dbReference>
<dbReference type="PROSITE" id="PS00211">
    <property type="entry name" value="ABC_TRANSPORTER_1"/>
    <property type="match status" value="1"/>
</dbReference>
<name>A0A378MIR9_LISGR</name>
<evidence type="ECO:0000256" key="6">
    <source>
        <dbReference type="ARBA" id="ARBA00022840"/>
    </source>
</evidence>
<feature type="transmembrane region" description="Helical" evidence="9">
    <location>
        <begin position="175"/>
        <end position="205"/>
    </location>
</feature>
<keyword evidence="6 12" id="KW-0067">ATP-binding</keyword>
<dbReference type="InterPro" id="IPR017871">
    <property type="entry name" value="ABC_transporter-like_CS"/>
</dbReference>
<keyword evidence="2" id="KW-0813">Transport</keyword>
<dbReference type="InterPro" id="IPR003593">
    <property type="entry name" value="AAA+_ATPase"/>
</dbReference>
<dbReference type="PANTHER" id="PTHR43394">
    <property type="entry name" value="ATP-DEPENDENT PERMEASE MDL1, MITOCHONDRIAL"/>
    <property type="match status" value="1"/>
</dbReference>
<feature type="transmembrane region" description="Helical" evidence="9">
    <location>
        <begin position="89"/>
        <end position="109"/>
    </location>
</feature>
<dbReference type="InterPro" id="IPR039421">
    <property type="entry name" value="Type_1_exporter"/>
</dbReference>
<reference evidence="12 13" key="1">
    <citation type="submission" date="2018-06" db="EMBL/GenBank/DDBJ databases">
        <authorList>
            <consortium name="Pathogen Informatics"/>
            <person name="Doyle S."/>
        </authorList>
    </citation>
    <scope>NUCLEOTIDE SEQUENCE [LARGE SCALE GENOMIC DNA]</scope>
    <source>
        <strain evidence="13">NCTC 10815</strain>
    </source>
</reference>
<dbReference type="PROSITE" id="PS50893">
    <property type="entry name" value="ABC_TRANSPORTER_2"/>
    <property type="match status" value="1"/>
</dbReference>
<evidence type="ECO:0000256" key="3">
    <source>
        <dbReference type="ARBA" id="ARBA00022475"/>
    </source>
</evidence>
<organism evidence="12 13">
    <name type="scientific">Listeria grayi</name>
    <name type="common">Listeria murrayi</name>
    <dbReference type="NCBI Taxonomy" id="1641"/>
    <lineage>
        <taxon>Bacteria</taxon>
        <taxon>Bacillati</taxon>
        <taxon>Bacillota</taxon>
        <taxon>Bacilli</taxon>
        <taxon>Bacillales</taxon>
        <taxon>Listeriaceae</taxon>
        <taxon>Listeria</taxon>
    </lineage>
</organism>
<dbReference type="InterPro" id="IPR011527">
    <property type="entry name" value="ABC1_TM_dom"/>
</dbReference>
<feature type="domain" description="ABC transmembrane type-1" evidence="11">
    <location>
        <begin position="53"/>
        <end position="337"/>
    </location>
</feature>
<evidence type="ECO:0000256" key="4">
    <source>
        <dbReference type="ARBA" id="ARBA00022692"/>
    </source>
</evidence>
<evidence type="ECO:0000256" key="8">
    <source>
        <dbReference type="ARBA" id="ARBA00023136"/>
    </source>
</evidence>
<dbReference type="EC" id="3.6.3.-" evidence="12"/>
<dbReference type="GO" id="GO:0015421">
    <property type="term" value="F:ABC-type oligopeptide transporter activity"/>
    <property type="evidence" value="ECO:0007669"/>
    <property type="project" value="TreeGrafter"/>
</dbReference>
<dbReference type="FunFam" id="1.20.1560.10:FF:000011">
    <property type="entry name" value="Multidrug ABC transporter ATP-binding protein"/>
    <property type="match status" value="1"/>
</dbReference>
<dbReference type="RefSeq" id="WP_003755179.1">
    <property type="nucleotide sequence ID" value="NZ_CABKNG010000001.1"/>
</dbReference>
<dbReference type="SUPFAM" id="SSF52540">
    <property type="entry name" value="P-loop containing nucleoside triphosphate hydrolases"/>
    <property type="match status" value="1"/>
</dbReference>
<dbReference type="InterPro" id="IPR003439">
    <property type="entry name" value="ABC_transporter-like_ATP-bd"/>
</dbReference>
<evidence type="ECO:0000256" key="1">
    <source>
        <dbReference type="ARBA" id="ARBA00004651"/>
    </source>
</evidence>
<dbReference type="Pfam" id="PF00664">
    <property type="entry name" value="ABC_membrane"/>
    <property type="match status" value="1"/>
</dbReference>
<keyword evidence="12" id="KW-0378">Hydrolase</keyword>
<dbReference type="Pfam" id="PF00005">
    <property type="entry name" value="ABC_tran"/>
    <property type="match status" value="1"/>
</dbReference>
<dbReference type="GO" id="GO:0016887">
    <property type="term" value="F:ATP hydrolysis activity"/>
    <property type="evidence" value="ECO:0007669"/>
    <property type="project" value="InterPro"/>
</dbReference>
<dbReference type="InterPro" id="IPR027417">
    <property type="entry name" value="P-loop_NTPase"/>
</dbReference>
<feature type="transmembrane region" description="Helical" evidence="9">
    <location>
        <begin position="279"/>
        <end position="300"/>
    </location>
</feature>
<comment type="subcellular location">
    <subcellularLocation>
        <location evidence="1">Cell membrane</location>
        <topology evidence="1">Multi-pass membrane protein</topology>
    </subcellularLocation>
</comment>
<keyword evidence="7 9" id="KW-1133">Transmembrane helix</keyword>
<dbReference type="Gene3D" id="3.40.50.300">
    <property type="entry name" value="P-loop containing nucleotide triphosphate hydrolases"/>
    <property type="match status" value="1"/>
</dbReference>
<keyword evidence="4 9" id="KW-0812">Transmembrane</keyword>
<proteinExistence type="predicted"/>
<gene>
    <name evidence="12" type="ORF">NCTC10815_00956</name>
</gene>
<dbReference type="GO" id="GO:0005524">
    <property type="term" value="F:ATP binding"/>
    <property type="evidence" value="ECO:0007669"/>
    <property type="project" value="UniProtKB-KW"/>
</dbReference>
<keyword evidence="3" id="KW-1003">Cell membrane</keyword>
<protein>
    <submittedName>
        <fullName evidence="12">Multidrug export ATP-binding/permease protein SAV1866</fullName>
        <ecNumber evidence="12">3.6.3.-</ecNumber>
    </submittedName>
</protein>
<dbReference type="GO" id="GO:0005886">
    <property type="term" value="C:plasma membrane"/>
    <property type="evidence" value="ECO:0007669"/>
    <property type="project" value="UniProtKB-SubCell"/>
</dbReference>
<keyword evidence="8 9" id="KW-0472">Membrane</keyword>
<dbReference type="Gene3D" id="1.20.1560.10">
    <property type="entry name" value="ABC transporter type 1, transmembrane domain"/>
    <property type="match status" value="1"/>
</dbReference>
<keyword evidence="5" id="KW-0547">Nucleotide-binding</keyword>
<dbReference type="FunFam" id="3.40.50.300:FF:000287">
    <property type="entry name" value="Multidrug ABC transporter ATP-binding protein"/>
    <property type="match status" value="1"/>
</dbReference>
<evidence type="ECO:0000259" key="10">
    <source>
        <dbReference type="PROSITE" id="PS50893"/>
    </source>
</evidence>
<dbReference type="PANTHER" id="PTHR43394:SF1">
    <property type="entry name" value="ATP-BINDING CASSETTE SUB-FAMILY B MEMBER 10, MITOCHONDRIAL"/>
    <property type="match status" value="1"/>
</dbReference>
<dbReference type="PROSITE" id="PS50929">
    <property type="entry name" value="ABC_TM1F"/>
    <property type="match status" value="1"/>
</dbReference>
<dbReference type="SUPFAM" id="SSF90123">
    <property type="entry name" value="ABC transporter transmembrane region"/>
    <property type="match status" value="1"/>
</dbReference>
<evidence type="ECO:0000313" key="13">
    <source>
        <dbReference type="Proteomes" id="UP000254879"/>
    </source>
</evidence>
<dbReference type="Proteomes" id="UP000254879">
    <property type="component" value="Unassembled WGS sequence"/>
</dbReference>
<evidence type="ECO:0000256" key="7">
    <source>
        <dbReference type="ARBA" id="ARBA00022989"/>
    </source>
</evidence>
<evidence type="ECO:0000259" key="11">
    <source>
        <dbReference type="PROSITE" id="PS50929"/>
    </source>
</evidence>
<dbReference type="InterPro" id="IPR036640">
    <property type="entry name" value="ABC1_TM_sf"/>
</dbReference>
<evidence type="ECO:0000256" key="9">
    <source>
        <dbReference type="SAM" id="Phobius"/>
    </source>
</evidence>
<dbReference type="EMBL" id="UGPG01000001">
    <property type="protein sequence ID" value="STY43655.1"/>
    <property type="molecule type" value="Genomic_DNA"/>
</dbReference>
<evidence type="ECO:0000256" key="2">
    <source>
        <dbReference type="ARBA" id="ARBA00022448"/>
    </source>
</evidence>
<dbReference type="AlphaFoldDB" id="A0A378MIR9"/>
<evidence type="ECO:0000256" key="5">
    <source>
        <dbReference type="ARBA" id="ARBA00022741"/>
    </source>
</evidence>
<evidence type="ECO:0000313" key="12">
    <source>
        <dbReference type="EMBL" id="STY43655.1"/>
    </source>
</evidence>
<feature type="transmembrane region" description="Helical" evidence="9">
    <location>
        <begin position="52"/>
        <end position="77"/>
    </location>
</feature>
<sequence>MKETLKTPFQYEKLNVPLAKSGKRLKTDNLKAGFSSTIFRVWHYLTNFRLKLLLVIFMVIINVAATILGPFLIGEIIDHYLVPFHAEQLLMMLFITLSVYFLLSASTWFENYFMIDVGQQTVFNLREELFVKFQNLPMAFFEKRQNGDLMSRMTNDIDNVGRSLNDSIIEILSSLLTFVGILCFMLYLSPILTLISLVVIPIMYFGMRWITKRTSVYFKEQQRELGKLNGFMEETVSGQLTVKTFHREEQTLKEFDEQSMRYRNAGFWSQIFSGIIPKLMNALTAFGYAIVAFAGGALALQPHTGVTIGMIVVFLEYVRQFIRPLNDLANQFNALLSAVAGAERVFEILDEEPEKDAADAIQVTSIEGQVDFEAVSFGYDDNEILHEVSLHANSGDTLALVGPTGSGKTTIISLLSHFYKPDHGIVKIDGIDLQKITKESYRRQLAFVFQETFLIRGTIAENIRLGKPDATQEELEAAAEMANADSFIEELPDSYETYLEQDGAGISQGQRQLLSIARAFLANPRILIMDEATSNIDTVTEMKIQEAMQRLASERTTFLVAHRLNTVRQADQIYVLENGSIKEHGNHEVLMEKRGYYYELYQNYQQSNSIEV</sequence>
<dbReference type="CDD" id="cd18547">
    <property type="entry name" value="ABC_6TM_Tm288_like"/>
    <property type="match status" value="1"/>
</dbReference>
<feature type="domain" description="ABC transporter" evidence="10">
    <location>
        <begin position="370"/>
        <end position="603"/>
    </location>
</feature>